<keyword evidence="2" id="KW-0812">Transmembrane</keyword>
<feature type="transmembrane region" description="Helical" evidence="2">
    <location>
        <begin position="152"/>
        <end position="171"/>
    </location>
</feature>
<organism evidence="3 4">
    <name type="scientific">Perca flavescens</name>
    <name type="common">American yellow perch</name>
    <name type="synonym">Morone flavescens</name>
    <dbReference type="NCBI Taxonomy" id="8167"/>
    <lineage>
        <taxon>Eukaryota</taxon>
        <taxon>Metazoa</taxon>
        <taxon>Chordata</taxon>
        <taxon>Craniata</taxon>
        <taxon>Vertebrata</taxon>
        <taxon>Euteleostomi</taxon>
        <taxon>Actinopterygii</taxon>
        <taxon>Neopterygii</taxon>
        <taxon>Teleostei</taxon>
        <taxon>Neoteleostei</taxon>
        <taxon>Acanthomorphata</taxon>
        <taxon>Eupercaria</taxon>
        <taxon>Perciformes</taxon>
        <taxon>Percoidei</taxon>
        <taxon>Percidae</taxon>
        <taxon>Percinae</taxon>
        <taxon>Perca</taxon>
    </lineage>
</organism>
<gene>
    <name evidence="3" type="ORF">EPR50_G00130680</name>
</gene>
<accession>A0A484CUU2</accession>
<evidence type="ECO:0000256" key="1">
    <source>
        <dbReference type="SAM" id="MobiDB-lite"/>
    </source>
</evidence>
<dbReference type="AlphaFoldDB" id="A0A484CUU2"/>
<keyword evidence="2" id="KW-1133">Transmembrane helix</keyword>
<feature type="compositionally biased region" description="Basic and acidic residues" evidence="1">
    <location>
        <begin position="103"/>
        <end position="120"/>
    </location>
</feature>
<reference evidence="3 4" key="1">
    <citation type="submission" date="2019-01" db="EMBL/GenBank/DDBJ databases">
        <title>A chromosome-scale genome assembly of the yellow perch, Perca flavescens.</title>
        <authorList>
            <person name="Feron R."/>
            <person name="Morvezen R."/>
            <person name="Bestin A."/>
            <person name="Haffray P."/>
            <person name="Klopp C."/>
            <person name="Zahm M."/>
            <person name="Cabau C."/>
            <person name="Roques C."/>
            <person name="Donnadieu C."/>
            <person name="Bouchez O."/>
            <person name="Christie M."/>
            <person name="Larson W."/>
            <person name="Guiguen Y."/>
        </authorList>
    </citation>
    <scope>NUCLEOTIDE SEQUENCE [LARGE SCALE GENOMIC DNA]</scope>
    <source>
        <strain evidence="3">YP-PL-M2</strain>
        <tissue evidence="3">Blood</tissue>
    </source>
</reference>
<evidence type="ECO:0000256" key="2">
    <source>
        <dbReference type="SAM" id="Phobius"/>
    </source>
</evidence>
<comment type="caution">
    <text evidence="3">The sequence shown here is derived from an EMBL/GenBank/DDBJ whole genome shotgun (WGS) entry which is preliminary data.</text>
</comment>
<keyword evidence="4" id="KW-1185">Reference proteome</keyword>
<proteinExistence type="predicted"/>
<evidence type="ECO:0000313" key="4">
    <source>
        <dbReference type="Proteomes" id="UP000295070"/>
    </source>
</evidence>
<feature type="compositionally biased region" description="Polar residues" evidence="1">
    <location>
        <begin position="86"/>
        <end position="102"/>
    </location>
</feature>
<keyword evidence="2" id="KW-0472">Membrane</keyword>
<evidence type="ECO:0000313" key="3">
    <source>
        <dbReference type="EMBL" id="TDH06064.1"/>
    </source>
</evidence>
<name>A0A484CUU2_PERFV</name>
<dbReference type="Proteomes" id="UP000295070">
    <property type="component" value="Chromosome 12"/>
</dbReference>
<protein>
    <submittedName>
        <fullName evidence="3">Uncharacterized protein</fullName>
    </submittedName>
</protein>
<feature type="region of interest" description="Disordered" evidence="1">
    <location>
        <begin position="76"/>
        <end position="123"/>
    </location>
</feature>
<dbReference type="EMBL" id="SCKG01000012">
    <property type="protein sequence ID" value="TDH06064.1"/>
    <property type="molecule type" value="Genomic_DNA"/>
</dbReference>
<sequence>MGVRRKNVLNEDYCDCAKPNSQEARTRIKRYKSTSQVQIIHPEELSLPVQCETNPTGLNGVLVYDDRTYAIPSVDNQQPIDRAPSFDNSTGVSGGLEQQWSSEETHHQEENPMFQPHRDSTSGGRHLRHCPFYHSETTHRVPVNWWSQNGPWLVMALTGVMLSLLCTMLVFSKEESF</sequence>